<accession>A0A430QPV2</accession>
<keyword evidence="3" id="KW-1185">Reference proteome</keyword>
<sequence length="81" mass="9658">MKKLLQLFSFQRNQIFYKHANYSVRGQDSNFIRLHGIDVVRDPRTNRLVIEHVEYCMPLIYTPTVGLACQRYGVVFRRPRS</sequence>
<feature type="domain" description="Malic enzyme N-terminal" evidence="1">
    <location>
        <begin position="46"/>
        <end position="80"/>
    </location>
</feature>
<dbReference type="SUPFAM" id="SSF53223">
    <property type="entry name" value="Aminoacid dehydrogenase-like, N-terminal domain"/>
    <property type="match status" value="1"/>
</dbReference>
<dbReference type="GO" id="GO:0016616">
    <property type="term" value="F:oxidoreductase activity, acting on the CH-OH group of donors, NAD or NADP as acceptor"/>
    <property type="evidence" value="ECO:0007669"/>
    <property type="project" value="InterPro"/>
</dbReference>
<dbReference type="Pfam" id="PF00390">
    <property type="entry name" value="malic"/>
    <property type="match status" value="1"/>
</dbReference>
<gene>
    <name evidence="2" type="ORF">DC041_0012661</name>
</gene>
<dbReference type="InterPro" id="IPR046346">
    <property type="entry name" value="Aminoacid_DH-like_N_sf"/>
</dbReference>
<evidence type="ECO:0000313" key="2">
    <source>
        <dbReference type="EMBL" id="RTG89738.1"/>
    </source>
</evidence>
<dbReference type="GO" id="GO:0004470">
    <property type="term" value="F:malic enzyme activity"/>
    <property type="evidence" value="ECO:0007669"/>
    <property type="project" value="InterPro"/>
</dbReference>
<reference evidence="2 3" key="1">
    <citation type="journal article" date="2019" name="PLoS Pathog.">
        <title>Genome sequence of the bovine parasite Schistosoma bovis Tanzania.</title>
        <authorList>
            <person name="Oey H."/>
            <person name="Zakrzewski M."/>
            <person name="Gobert G."/>
            <person name="Gravermann K."/>
            <person name="Stoye J."/>
            <person name="Jones M."/>
            <person name="Mcmanus D."/>
            <person name="Krause L."/>
        </authorList>
    </citation>
    <scope>NUCLEOTIDE SEQUENCE [LARGE SCALE GENOMIC DNA]</scope>
    <source>
        <strain evidence="2 3">TAN1997</strain>
    </source>
</reference>
<dbReference type="Proteomes" id="UP000290809">
    <property type="component" value="Unassembled WGS sequence"/>
</dbReference>
<comment type="caution">
    <text evidence="2">The sequence shown here is derived from an EMBL/GenBank/DDBJ whole genome shotgun (WGS) entry which is preliminary data.</text>
</comment>
<dbReference type="AlphaFoldDB" id="A0A430QPV2"/>
<evidence type="ECO:0000259" key="1">
    <source>
        <dbReference type="Pfam" id="PF00390"/>
    </source>
</evidence>
<organism evidence="2 3">
    <name type="scientific">Schistosoma bovis</name>
    <name type="common">Blood fluke</name>
    <dbReference type="NCBI Taxonomy" id="6184"/>
    <lineage>
        <taxon>Eukaryota</taxon>
        <taxon>Metazoa</taxon>
        <taxon>Spiralia</taxon>
        <taxon>Lophotrochozoa</taxon>
        <taxon>Platyhelminthes</taxon>
        <taxon>Trematoda</taxon>
        <taxon>Digenea</taxon>
        <taxon>Strigeidida</taxon>
        <taxon>Schistosomatoidea</taxon>
        <taxon>Schistosomatidae</taxon>
        <taxon>Schistosoma</taxon>
    </lineage>
</organism>
<dbReference type="STRING" id="6184.A0A430QPV2"/>
<dbReference type="EMBL" id="QMKO01001485">
    <property type="protein sequence ID" value="RTG89738.1"/>
    <property type="molecule type" value="Genomic_DNA"/>
</dbReference>
<evidence type="ECO:0000313" key="3">
    <source>
        <dbReference type="Proteomes" id="UP000290809"/>
    </source>
</evidence>
<name>A0A430QPV2_SCHBO</name>
<dbReference type="Gene3D" id="1.20.1370.30">
    <property type="match status" value="1"/>
</dbReference>
<dbReference type="InterPro" id="IPR012301">
    <property type="entry name" value="Malic_N_dom"/>
</dbReference>
<protein>
    <recommendedName>
        <fullName evidence="1">Malic enzyme N-terminal domain-containing protein</fullName>
    </recommendedName>
</protein>
<proteinExistence type="predicted"/>